<evidence type="ECO:0000313" key="2">
    <source>
        <dbReference type="EMBL" id="TFK17151.1"/>
    </source>
</evidence>
<name>A0A5C3KB12_COPMA</name>
<dbReference type="STRING" id="230819.A0A5C3KB12"/>
<dbReference type="OrthoDB" id="2527272at2759"/>
<keyword evidence="3" id="KW-1185">Reference proteome</keyword>
<protein>
    <submittedName>
        <fullName evidence="2">Uncharacterized protein</fullName>
    </submittedName>
</protein>
<dbReference type="EMBL" id="ML210560">
    <property type="protein sequence ID" value="TFK17151.1"/>
    <property type="molecule type" value="Genomic_DNA"/>
</dbReference>
<feature type="signal peptide" evidence="1">
    <location>
        <begin position="1"/>
        <end position="19"/>
    </location>
</feature>
<reference evidence="2 3" key="1">
    <citation type="journal article" date="2019" name="Nat. Ecol. Evol.">
        <title>Megaphylogeny resolves global patterns of mushroom evolution.</title>
        <authorList>
            <person name="Varga T."/>
            <person name="Krizsan K."/>
            <person name="Foldi C."/>
            <person name="Dima B."/>
            <person name="Sanchez-Garcia M."/>
            <person name="Sanchez-Ramirez S."/>
            <person name="Szollosi G.J."/>
            <person name="Szarkandi J.G."/>
            <person name="Papp V."/>
            <person name="Albert L."/>
            <person name="Andreopoulos W."/>
            <person name="Angelini C."/>
            <person name="Antonin V."/>
            <person name="Barry K.W."/>
            <person name="Bougher N.L."/>
            <person name="Buchanan P."/>
            <person name="Buyck B."/>
            <person name="Bense V."/>
            <person name="Catcheside P."/>
            <person name="Chovatia M."/>
            <person name="Cooper J."/>
            <person name="Damon W."/>
            <person name="Desjardin D."/>
            <person name="Finy P."/>
            <person name="Geml J."/>
            <person name="Haridas S."/>
            <person name="Hughes K."/>
            <person name="Justo A."/>
            <person name="Karasinski D."/>
            <person name="Kautmanova I."/>
            <person name="Kiss B."/>
            <person name="Kocsube S."/>
            <person name="Kotiranta H."/>
            <person name="LaButti K.M."/>
            <person name="Lechner B.E."/>
            <person name="Liimatainen K."/>
            <person name="Lipzen A."/>
            <person name="Lukacs Z."/>
            <person name="Mihaltcheva S."/>
            <person name="Morgado L.N."/>
            <person name="Niskanen T."/>
            <person name="Noordeloos M.E."/>
            <person name="Ohm R.A."/>
            <person name="Ortiz-Santana B."/>
            <person name="Ovrebo C."/>
            <person name="Racz N."/>
            <person name="Riley R."/>
            <person name="Savchenko A."/>
            <person name="Shiryaev A."/>
            <person name="Soop K."/>
            <person name="Spirin V."/>
            <person name="Szebenyi C."/>
            <person name="Tomsovsky M."/>
            <person name="Tulloss R.E."/>
            <person name="Uehling J."/>
            <person name="Grigoriev I.V."/>
            <person name="Vagvolgyi C."/>
            <person name="Papp T."/>
            <person name="Martin F.M."/>
            <person name="Miettinen O."/>
            <person name="Hibbett D.S."/>
            <person name="Nagy L.G."/>
        </authorList>
    </citation>
    <scope>NUCLEOTIDE SEQUENCE [LARGE SCALE GENOMIC DNA]</scope>
    <source>
        <strain evidence="2 3">CBS 121175</strain>
    </source>
</reference>
<dbReference type="Proteomes" id="UP000307440">
    <property type="component" value="Unassembled WGS sequence"/>
</dbReference>
<organism evidence="2 3">
    <name type="scientific">Coprinopsis marcescibilis</name>
    <name type="common">Agaric fungus</name>
    <name type="synonym">Psathyrella marcescibilis</name>
    <dbReference type="NCBI Taxonomy" id="230819"/>
    <lineage>
        <taxon>Eukaryota</taxon>
        <taxon>Fungi</taxon>
        <taxon>Dikarya</taxon>
        <taxon>Basidiomycota</taxon>
        <taxon>Agaricomycotina</taxon>
        <taxon>Agaricomycetes</taxon>
        <taxon>Agaricomycetidae</taxon>
        <taxon>Agaricales</taxon>
        <taxon>Agaricineae</taxon>
        <taxon>Psathyrellaceae</taxon>
        <taxon>Coprinopsis</taxon>
    </lineage>
</organism>
<keyword evidence="1" id="KW-0732">Signal</keyword>
<feature type="chain" id="PRO_5022928246" evidence="1">
    <location>
        <begin position="20"/>
        <end position="208"/>
    </location>
</feature>
<accession>A0A5C3KB12</accession>
<evidence type="ECO:0000256" key="1">
    <source>
        <dbReference type="SAM" id="SignalP"/>
    </source>
</evidence>
<proteinExistence type="predicted"/>
<dbReference type="AlphaFoldDB" id="A0A5C3KB12"/>
<gene>
    <name evidence="2" type="ORF">FA15DRAFT_683597</name>
</gene>
<evidence type="ECO:0000313" key="3">
    <source>
        <dbReference type="Proteomes" id="UP000307440"/>
    </source>
</evidence>
<sequence length="208" mass="24079">MAAVLTPVSLEILWPETLALGQQTYQPHDEPQQDQIGLKHYFGPKRYYCVEAICYACGVVKAWAKFAKSESPTKILKFLAAVFPTKEERPDFICIDKAYLVLQTAISNGSWNEWKEKSRFIVDTYHHNNHKESDELYCKWCNPAPMDGSQPNLVIIAIDAEGRPYLKRAFNTQMTANNLNWMIHVMLYYHTLTLNKEDEDEDKQEEEA</sequence>